<evidence type="ECO:0000256" key="4">
    <source>
        <dbReference type="ARBA" id="ARBA00022980"/>
    </source>
</evidence>
<comment type="subcellular location">
    <subcellularLocation>
        <location evidence="1">Mitochondrion</location>
    </subcellularLocation>
</comment>
<dbReference type="InterPro" id="IPR040008">
    <property type="entry name" value="Ribosomal_mL46"/>
</dbReference>
<gene>
    <name evidence="10" type="primary">mrpl17</name>
    <name evidence="9" type="ORF">SJAG_00086</name>
</gene>
<feature type="domain" description="Large ribosomal subunit protein mL46 N-terminal" evidence="8">
    <location>
        <begin position="28"/>
        <end position="98"/>
    </location>
</feature>
<keyword evidence="6" id="KW-0687">Ribonucleoprotein</keyword>
<comment type="similarity">
    <text evidence="2">Belongs to the mitochondrion-specific ribosomal protein mL46 family.</text>
</comment>
<evidence type="ECO:0000256" key="6">
    <source>
        <dbReference type="ARBA" id="ARBA00023274"/>
    </source>
</evidence>
<evidence type="ECO:0000259" key="8">
    <source>
        <dbReference type="Pfam" id="PF11788"/>
    </source>
</evidence>
<dbReference type="Proteomes" id="UP000001744">
    <property type="component" value="Unassembled WGS sequence"/>
</dbReference>
<accession>B6JUY7</accession>
<dbReference type="InterPro" id="IPR021757">
    <property type="entry name" value="Ribosomal_mL46_N"/>
</dbReference>
<dbReference type="OMA" id="EKWDLYA"/>
<evidence type="ECO:0000256" key="2">
    <source>
        <dbReference type="ARBA" id="ARBA00009070"/>
    </source>
</evidence>
<dbReference type="VEuPathDB" id="FungiDB:SJAG_00086"/>
<dbReference type="JaponicusDB" id="SJAG_00086">
    <property type="gene designation" value="mrpl17"/>
</dbReference>
<dbReference type="OrthoDB" id="414075at2759"/>
<dbReference type="GeneID" id="7051036"/>
<evidence type="ECO:0000256" key="7">
    <source>
        <dbReference type="ARBA" id="ARBA00035190"/>
    </source>
</evidence>
<keyword evidence="3" id="KW-0809">Transit peptide</keyword>
<dbReference type="Pfam" id="PF11788">
    <property type="entry name" value="MRP-L46"/>
    <property type="match status" value="1"/>
</dbReference>
<dbReference type="GO" id="GO:0003735">
    <property type="term" value="F:structural constituent of ribosome"/>
    <property type="evidence" value="ECO:0000318"/>
    <property type="project" value="GO_Central"/>
</dbReference>
<dbReference type="RefSeq" id="XP_002171384.1">
    <property type="nucleotide sequence ID" value="XM_002171348.1"/>
</dbReference>
<dbReference type="AlphaFoldDB" id="B6JUY7"/>
<organism evidence="9 11">
    <name type="scientific">Schizosaccharomyces japonicus (strain yFS275 / FY16936)</name>
    <name type="common">Fission yeast</name>
    <dbReference type="NCBI Taxonomy" id="402676"/>
    <lineage>
        <taxon>Eukaryota</taxon>
        <taxon>Fungi</taxon>
        <taxon>Dikarya</taxon>
        <taxon>Ascomycota</taxon>
        <taxon>Taphrinomycotina</taxon>
        <taxon>Schizosaccharomycetes</taxon>
        <taxon>Schizosaccharomycetales</taxon>
        <taxon>Schizosaccharomycetaceae</taxon>
        <taxon>Schizosaccharomyces</taxon>
    </lineage>
</organism>
<evidence type="ECO:0000256" key="5">
    <source>
        <dbReference type="ARBA" id="ARBA00023128"/>
    </source>
</evidence>
<keyword evidence="11" id="KW-1185">Reference proteome</keyword>
<evidence type="ECO:0000313" key="11">
    <source>
        <dbReference type="Proteomes" id="UP000001744"/>
    </source>
</evidence>
<name>B6JUY7_SCHJY</name>
<evidence type="ECO:0000256" key="3">
    <source>
        <dbReference type="ARBA" id="ARBA00022946"/>
    </source>
</evidence>
<evidence type="ECO:0000256" key="1">
    <source>
        <dbReference type="ARBA" id="ARBA00004173"/>
    </source>
</evidence>
<dbReference type="Gene3D" id="3.90.79.10">
    <property type="entry name" value="Nucleoside Triphosphate Pyrophosphohydrolase"/>
    <property type="match status" value="1"/>
</dbReference>
<dbReference type="STRING" id="402676.B6JUY7"/>
<dbReference type="HOGENOM" id="CLU_040204_0_0_1"/>
<dbReference type="CDD" id="cd04661">
    <property type="entry name" value="NUDIX_MRP_L46"/>
    <property type="match status" value="1"/>
</dbReference>
<dbReference type="InterPro" id="IPR033650">
    <property type="entry name" value="Ribosomal_mL46_NUDIX"/>
</dbReference>
<reference evidence="9 11" key="1">
    <citation type="journal article" date="2011" name="Science">
        <title>Comparative functional genomics of the fission yeasts.</title>
        <authorList>
            <person name="Rhind N."/>
            <person name="Chen Z."/>
            <person name="Yassour M."/>
            <person name="Thompson D.A."/>
            <person name="Haas B.J."/>
            <person name="Habib N."/>
            <person name="Wapinski I."/>
            <person name="Roy S."/>
            <person name="Lin M.F."/>
            <person name="Heiman D.I."/>
            <person name="Young S.K."/>
            <person name="Furuya K."/>
            <person name="Guo Y."/>
            <person name="Pidoux A."/>
            <person name="Chen H.M."/>
            <person name="Robbertse B."/>
            <person name="Goldberg J.M."/>
            <person name="Aoki K."/>
            <person name="Bayne E.H."/>
            <person name="Berlin A.M."/>
            <person name="Desjardins C.A."/>
            <person name="Dobbs E."/>
            <person name="Dukaj L."/>
            <person name="Fan L."/>
            <person name="FitzGerald M.G."/>
            <person name="French C."/>
            <person name="Gujja S."/>
            <person name="Hansen K."/>
            <person name="Keifenheim D."/>
            <person name="Levin J.Z."/>
            <person name="Mosher R.A."/>
            <person name="Mueller C.A."/>
            <person name="Pfiffner J."/>
            <person name="Priest M."/>
            <person name="Russ C."/>
            <person name="Smialowska A."/>
            <person name="Swoboda P."/>
            <person name="Sykes S.M."/>
            <person name="Vaughn M."/>
            <person name="Vengrova S."/>
            <person name="Yoder R."/>
            <person name="Zeng Q."/>
            <person name="Allshire R."/>
            <person name="Baulcombe D."/>
            <person name="Birren B.W."/>
            <person name="Brown W."/>
            <person name="Ekwall K."/>
            <person name="Kellis M."/>
            <person name="Leatherwood J."/>
            <person name="Levin H."/>
            <person name="Margalit H."/>
            <person name="Martienssen R."/>
            <person name="Nieduszynski C.A."/>
            <person name="Spatafora J.W."/>
            <person name="Friedman N."/>
            <person name="Dalgaard J.Z."/>
            <person name="Baumann P."/>
            <person name="Niki H."/>
            <person name="Regev A."/>
            <person name="Nusbaum C."/>
        </authorList>
    </citation>
    <scope>NUCLEOTIDE SEQUENCE [LARGE SCALE GENOMIC DNA]</scope>
    <source>
        <strain evidence="11">yFS275 / FY16936</strain>
    </source>
</reference>
<dbReference type="EMBL" id="KE651166">
    <property type="protein sequence ID" value="EEB05091.1"/>
    <property type="molecule type" value="Genomic_DNA"/>
</dbReference>
<proteinExistence type="inferred from homology"/>
<evidence type="ECO:0000313" key="10">
    <source>
        <dbReference type="JaponicusDB" id="SJAG_00086"/>
    </source>
</evidence>
<keyword evidence="4 9" id="KW-0689">Ribosomal protein</keyword>
<dbReference type="PANTHER" id="PTHR13124:SF12">
    <property type="entry name" value="LARGE RIBOSOMAL SUBUNIT PROTEIN ML46"/>
    <property type="match status" value="1"/>
</dbReference>
<protein>
    <recommendedName>
        <fullName evidence="7">Large ribosomal subunit protein mL46</fullName>
    </recommendedName>
</protein>
<dbReference type="GO" id="GO:0005762">
    <property type="term" value="C:mitochondrial large ribosomal subunit"/>
    <property type="evidence" value="ECO:0000318"/>
    <property type="project" value="GO_Central"/>
</dbReference>
<dbReference type="eggNOG" id="KOG4548">
    <property type="taxonomic scope" value="Eukaryota"/>
</dbReference>
<evidence type="ECO:0000313" key="9">
    <source>
        <dbReference type="EMBL" id="EEB05091.1"/>
    </source>
</evidence>
<sequence>MFPLGSVRNRCLHALSRPTRFALGSRFIHCGILLIRPPVLNKTPSPLEEAIYAYNRELQLQMSQDFAHEFFLKKGSLAEKTWLETKKKLQHAENASQLLHQETSGNSGTDSSENNQFLVTQPRKTPDDLSGNTRSVRRQLDQSLYLMVKKNTGEQQWQFPTAPVTEKTSLHKVATQLITSLAGSDAPYWLVARHPVASTGTGDEKIFYLRARWLQDYADNIEMKGVEDWAWCTANEVAERVSPSAWTRLQNTVFERV</sequence>
<keyword evidence="5" id="KW-0496">Mitochondrion</keyword>
<dbReference type="PANTHER" id="PTHR13124">
    <property type="entry name" value="39S RIBOSOMAL PROTEIN L46, MITOCHONDRIAL PRECURSOR-RELATED"/>
    <property type="match status" value="1"/>
</dbReference>